<feature type="repeat" description="PPR" evidence="2">
    <location>
        <begin position="187"/>
        <end position="221"/>
    </location>
</feature>
<dbReference type="Pfam" id="PF01535">
    <property type="entry name" value="PPR"/>
    <property type="match status" value="2"/>
</dbReference>
<dbReference type="InterPro" id="IPR046960">
    <property type="entry name" value="PPR_At4g14850-like_plant"/>
</dbReference>
<proteinExistence type="predicted"/>
<accession>G7IPF5</accession>
<evidence type="ECO:0000256" key="1">
    <source>
        <dbReference type="ARBA" id="ARBA00022737"/>
    </source>
</evidence>
<evidence type="ECO:0000313" key="4">
    <source>
        <dbReference type="EnsemblPlants" id="AES63265"/>
    </source>
</evidence>
<keyword evidence="5" id="KW-1185">Reference proteome</keyword>
<keyword evidence="1" id="KW-0677">Repeat</keyword>
<gene>
    <name evidence="3" type="ordered locus">MTR_2g006810</name>
</gene>
<dbReference type="PANTHER" id="PTHR47926:SF347">
    <property type="entry name" value="PENTATRICOPEPTIDE REPEAT-CONTAINING PROTEIN"/>
    <property type="match status" value="1"/>
</dbReference>
<reference evidence="4" key="3">
    <citation type="submission" date="2015-04" db="UniProtKB">
        <authorList>
            <consortium name="EnsemblPlants"/>
        </authorList>
    </citation>
    <scope>IDENTIFICATION</scope>
    <source>
        <strain evidence="4">cv. Jemalong A17</strain>
    </source>
</reference>
<name>G7IPF5_MEDTR</name>
<accession>A0A0C3UVX6</accession>
<evidence type="ECO:0000256" key="2">
    <source>
        <dbReference type="PROSITE-ProRule" id="PRU00708"/>
    </source>
</evidence>
<dbReference type="InterPro" id="IPR002885">
    <property type="entry name" value="PPR_rpt"/>
</dbReference>
<reference evidence="3 5" key="1">
    <citation type="journal article" date="2011" name="Nature">
        <title>The Medicago genome provides insight into the evolution of rhizobial symbioses.</title>
        <authorList>
            <person name="Young N.D."/>
            <person name="Debelle F."/>
            <person name="Oldroyd G.E."/>
            <person name="Geurts R."/>
            <person name="Cannon S.B."/>
            <person name="Udvardi M.K."/>
            <person name="Benedito V.A."/>
            <person name="Mayer K.F."/>
            <person name="Gouzy J."/>
            <person name="Schoof H."/>
            <person name="Van de Peer Y."/>
            <person name="Proost S."/>
            <person name="Cook D.R."/>
            <person name="Meyers B.C."/>
            <person name="Spannagl M."/>
            <person name="Cheung F."/>
            <person name="De Mita S."/>
            <person name="Krishnakumar V."/>
            <person name="Gundlach H."/>
            <person name="Zhou S."/>
            <person name="Mudge J."/>
            <person name="Bharti A.K."/>
            <person name="Murray J.D."/>
            <person name="Naoumkina M.A."/>
            <person name="Rosen B."/>
            <person name="Silverstein K.A."/>
            <person name="Tang H."/>
            <person name="Rombauts S."/>
            <person name="Zhao P.X."/>
            <person name="Zhou P."/>
            <person name="Barbe V."/>
            <person name="Bardou P."/>
            <person name="Bechner M."/>
            <person name="Bellec A."/>
            <person name="Berger A."/>
            <person name="Berges H."/>
            <person name="Bidwell S."/>
            <person name="Bisseling T."/>
            <person name="Choisne N."/>
            <person name="Couloux A."/>
            <person name="Denny R."/>
            <person name="Deshpande S."/>
            <person name="Dai X."/>
            <person name="Doyle J.J."/>
            <person name="Dudez A.M."/>
            <person name="Farmer A.D."/>
            <person name="Fouteau S."/>
            <person name="Franken C."/>
            <person name="Gibelin C."/>
            <person name="Gish J."/>
            <person name="Goldstein S."/>
            <person name="Gonzalez A.J."/>
            <person name="Green P.J."/>
            <person name="Hallab A."/>
            <person name="Hartog M."/>
            <person name="Hua A."/>
            <person name="Humphray S.J."/>
            <person name="Jeong D.H."/>
            <person name="Jing Y."/>
            <person name="Jocker A."/>
            <person name="Kenton S.M."/>
            <person name="Kim D.J."/>
            <person name="Klee K."/>
            <person name="Lai H."/>
            <person name="Lang C."/>
            <person name="Lin S."/>
            <person name="Macmil S.L."/>
            <person name="Magdelenat G."/>
            <person name="Matthews L."/>
            <person name="McCorrison J."/>
            <person name="Monaghan E.L."/>
            <person name="Mun J.H."/>
            <person name="Najar F.Z."/>
            <person name="Nicholson C."/>
            <person name="Noirot C."/>
            <person name="O'Bleness M."/>
            <person name="Paule C.R."/>
            <person name="Poulain J."/>
            <person name="Prion F."/>
            <person name="Qin B."/>
            <person name="Qu C."/>
            <person name="Retzel E.F."/>
            <person name="Riddle C."/>
            <person name="Sallet E."/>
            <person name="Samain S."/>
            <person name="Samson N."/>
            <person name="Sanders I."/>
            <person name="Saurat O."/>
            <person name="Scarpelli C."/>
            <person name="Schiex T."/>
            <person name="Segurens B."/>
            <person name="Severin A.J."/>
            <person name="Sherrier D.J."/>
            <person name="Shi R."/>
            <person name="Sims S."/>
            <person name="Singer S.R."/>
            <person name="Sinharoy S."/>
            <person name="Sterck L."/>
            <person name="Viollet A."/>
            <person name="Wang B.B."/>
            <person name="Wang K."/>
            <person name="Wang M."/>
            <person name="Wang X."/>
            <person name="Warfsmann J."/>
            <person name="Weissenbach J."/>
            <person name="White D.D."/>
            <person name="White J.D."/>
            <person name="Wiley G.B."/>
            <person name="Wincker P."/>
            <person name="Xing Y."/>
            <person name="Yang L."/>
            <person name="Yao Z."/>
            <person name="Ying F."/>
            <person name="Zhai J."/>
            <person name="Zhou L."/>
            <person name="Zuber A."/>
            <person name="Denarie J."/>
            <person name="Dixon R.A."/>
            <person name="May G.D."/>
            <person name="Schwartz D.C."/>
            <person name="Rogers J."/>
            <person name="Quetier F."/>
            <person name="Town C.D."/>
            <person name="Roe B.A."/>
        </authorList>
    </citation>
    <scope>NUCLEOTIDE SEQUENCE [LARGE SCALE GENOMIC DNA]</scope>
    <source>
        <strain evidence="3">A17</strain>
        <strain evidence="4 5">cv. Jemalong A17</strain>
    </source>
</reference>
<dbReference type="PANTHER" id="PTHR47926">
    <property type="entry name" value="PENTATRICOPEPTIDE REPEAT-CONTAINING PROTEIN"/>
    <property type="match status" value="1"/>
</dbReference>
<dbReference type="Pfam" id="PF13041">
    <property type="entry name" value="PPR_2"/>
    <property type="match status" value="2"/>
</dbReference>
<dbReference type="GO" id="GO:0003723">
    <property type="term" value="F:RNA binding"/>
    <property type="evidence" value="ECO:0000318"/>
    <property type="project" value="GO_Central"/>
</dbReference>
<dbReference type="PROSITE" id="PS51375">
    <property type="entry name" value="PPR"/>
    <property type="match status" value="2"/>
</dbReference>
<dbReference type="eggNOG" id="KOG4197">
    <property type="taxonomic scope" value="Eukaryota"/>
</dbReference>
<dbReference type="GO" id="GO:0009451">
    <property type="term" value="P:RNA modification"/>
    <property type="evidence" value="ECO:0000318"/>
    <property type="project" value="GO_Central"/>
</dbReference>
<dbReference type="EnsemblPlants" id="AES63265">
    <property type="protein sequence ID" value="AES63265"/>
    <property type="gene ID" value="MTR_2g006810"/>
</dbReference>
<evidence type="ECO:0000313" key="3">
    <source>
        <dbReference type="EMBL" id="AES63265.2"/>
    </source>
</evidence>
<evidence type="ECO:0000313" key="5">
    <source>
        <dbReference type="Proteomes" id="UP000002051"/>
    </source>
</evidence>
<dbReference type="HOGENOM" id="CLU_002706_30_5_1"/>
<dbReference type="EMBL" id="CM001218">
    <property type="protein sequence ID" value="AES63265.2"/>
    <property type="molecule type" value="Genomic_DNA"/>
</dbReference>
<sequence length="614" mass="69458">MTEKNLYTQLLKYDVILRHYIATKHYKFGLCASAITFCLKTCVSLGTLEFGRGVHVGSIKLNYNSDHAHKVFDEITNKDIFAYTSMITAYGHSRGSCVYGAFNIASIMQQQGLLPNQVTLVSLMDAAAKLVALQEGRAVHGYAVRRGIGLGDDVFETTLLDMYHKCAGCVGLAASVFAKMDARKRTKVGSWNTLIAGYLRNGQALEAFELFRRMMCRNILPDLLTLANVIFCCVELNYLHRGKSIHGYMIMMGVELDLVASTALVDLYCKIDVTKARMLFERLENKDAVVYNVMMSGYLENNLPAEALNVFCEMVKMNVSPNVALFINLISAVSKLRDIRLVRSIHGYVLKHMHNMSVEIANQFIHAYAKCGYVVDEREVFNKMRTMDLVSWNSMIMGYVHNDHIDEALSQLGCLSFVKEIHCFSYRFVSYNLQRHTIWSKACPQHTALLQCLLCFLLADYMGDTDIGEAIGKQILELEPHSSGAYALVSNICAQGGRWDEGKKLLFLLMNFRMLRRVYLHIDKFLCYFALPQPCYLDDDERLKKLGGLGLGMSKPKAVWEDEDARNPKKTVVMDKFSYDDDVMAIGDVFYVEVEHDWVMQSGGPIAHQCKTFD</sequence>
<dbReference type="PaxDb" id="3880-AES63265"/>
<reference evidence="3 5" key="2">
    <citation type="journal article" date="2014" name="BMC Genomics">
        <title>An improved genome release (version Mt4.0) for the model legume Medicago truncatula.</title>
        <authorList>
            <person name="Tang H."/>
            <person name="Krishnakumar V."/>
            <person name="Bidwell S."/>
            <person name="Rosen B."/>
            <person name="Chan A."/>
            <person name="Zhou S."/>
            <person name="Gentzbittel L."/>
            <person name="Childs K.L."/>
            <person name="Yandell M."/>
            <person name="Gundlach H."/>
            <person name="Mayer K.F."/>
            <person name="Schwartz D.C."/>
            <person name="Town C.D."/>
        </authorList>
    </citation>
    <scope>GENOME REANNOTATION</scope>
    <source>
        <strain evidence="4 5">cv. Jemalong A17</strain>
    </source>
</reference>
<dbReference type="Proteomes" id="UP000002051">
    <property type="component" value="Chromosome 2"/>
</dbReference>
<dbReference type="NCBIfam" id="TIGR00756">
    <property type="entry name" value="PPR"/>
    <property type="match status" value="2"/>
</dbReference>
<organism evidence="3 5">
    <name type="scientific">Medicago truncatula</name>
    <name type="common">Barrel medic</name>
    <name type="synonym">Medicago tribuloides</name>
    <dbReference type="NCBI Taxonomy" id="3880"/>
    <lineage>
        <taxon>Eukaryota</taxon>
        <taxon>Viridiplantae</taxon>
        <taxon>Streptophyta</taxon>
        <taxon>Embryophyta</taxon>
        <taxon>Tracheophyta</taxon>
        <taxon>Spermatophyta</taxon>
        <taxon>Magnoliopsida</taxon>
        <taxon>eudicotyledons</taxon>
        <taxon>Gunneridae</taxon>
        <taxon>Pentapetalae</taxon>
        <taxon>rosids</taxon>
        <taxon>fabids</taxon>
        <taxon>Fabales</taxon>
        <taxon>Fabaceae</taxon>
        <taxon>Papilionoideae</taxon>
        <taxon>50 kb inversion clade</taxon>
        <taxon>NPAAA clade</taxon>
        <taxon>Hologalegina</taxon>
        <taxon>IRL clade</taxon>
        <taxon>Trifolieae</taxon>
        <taxon>Medicago</taxon>
    </lineage>
</organism>
<dbReference type="InterPro" id="IPR011990">
    <property type="entry name" value="TPR-like_helical_dom_sf"/>
</dbReference>
<dbReference type="Gene3D" id="1.25.40.10">
    <property type="entry name" value="Tetratricopeptide repeat domain"/>
    <property type="match status" value="3"/>
</dbReference>
<feature type="repeat" description="PPR" evidence="2">
    <location>
        <begin position="287"/>
        <end position="321"/>
    </location>
</feature>
<dbReference type="AlphaFoldDB" id="G7IPF5"/>
<protein>
    <submittedName>
        <fullName evidence="3">PPR containing plant-like protein</fullName>
    </submittedName>
</protein>